<feature type="non-terminal residue" evidence="1">
    <location>
        <position position="1"/>
    </location>
</feature>
<dbReference type="OrthoDB" id="6146271at2759"/>
<proteinExistence type="predicted"/>
<organism evidence="1 2">
    <name type="scientific">Allacma fusca</name>
    <dbReference type="NCBI Taxonomy" id="39272"/>
    <lineage>
        <taxon>Eukaryota</taxon>
        <taxon>Metazoa</taxon>
        <taxon>Ecdysozoa</taxon>
        <taxon>Arthropoda</taxon>
        <taxon>Hexapoda</taxon>
        <taxon>Collembola</taxon>
        <taxon>Symphypleona</taxon>
        <taxon>Sminthuridae</taxon>
        <taxon>Allacma</taxon>
    </lineage>
</organism>
<protein>
    <submittedName>
        <fullName evidence="1">Uncharacterized protein</fullName>
    </submittedName>
</protein>
<dbReference type="Proteomes" id="UP000708208">
    <property type="component" value="Unassembled WGS sequence"/>
</dbReference>
<comment type="caution">
    <text evidence="1">The sequence shown here is derived from an EMBL/GenBank/DDBJ whole genome shotgun (WGS) entry which is preliminary data.</text>
</comment>
<accession>A0A8J2KHF4</accession>
<reference evidence="1" key="1">
    <citation type="submission" date="2021-06" db="EMBL/GenBank/DDBJ databases">
        <authorList>
            <person name="Hodson N. C."/>
            <person name="Mongue J. A."/>
            <person name="Jaron S. K."/>
        </authorList>
    </citation>
    <scope>NUCLEOTIDE SEQUENCE</scope>
</reference>
<evidence type="ECO:0000313" key="1">
    <source>
        <dbReference type="EMBL" id="CAG7786680.1"/>
    </source>
</evidence>
<evidence type="ECO:0000313" key="2">
    <source>
        <dbReference type="Proteomes" id="UP000708208"/>
    </source>
</evidence>
<name>A0A8J2KHF4_9HEXA</name>
<sequence>MISFCYVGSRWHHWWVNDVEKRLPLNIDPELVEAISKYTPKVKCRNGAMMDIVQS</sequence>
<gene>
    <name evidence="1" type="ORF">AFUS01_LOCUS25238</name>
</gene>
<dbReference type="AlphaFoldDB" id="A0A8J2KHF4"/>
<dbReference type="EMBL" id="CAJVCH010322925">
    <property type="protein sequence ID" value="CAG7786680.1"/>
    <property type="molecule type" value="Genomic_DNA"/>
</dbReference>
<keyword evidence="2" id="KW-1185">Reference proteome</keyword>